<dbReference type="Proteomes" id="UP001172109">
    <property type="component" value="Unassembled WGS sequence"/>
</dbReference>
<dbReference type="EMBL" id="JAUJQS010000043">
    <property type="protein sequence ID" value="MDN7569913.1"/>
    <property type="molecule type" value="Genomic_DNA"/>
</dbReference>
<proteinExistence type="predicted"/>
<evidence type="ECO:0000313" key="1">
    <source>
        <dbReference type="EMBL" id="MDN7569913.1"/>
    </source>
</evidence>
<accession>A0AAP4R9E4</accession>
<sequence>MSATIKLPKGWSMRTDTPYGVVIDAPHGSVTVDVGMRNFTLGEQHVKRYGTYERRGWRDRLYWDAIDALVTLGKELDERKRTSGRS</sequence>
<organism evidence="1 2">
    <name type="scientific">Burkholderia contaminans</name>
    <dbReference type="NCBI Taxonomy" id="488447"/>
    <lineage>
        <taxon>Bacteria</taxon>
        <taxon>Pseudomonadati</taxon>
        <taxon>Pseudomonadota</taxon>
        <taxon>Betaproteobacteria</taxon>
        <taxon>Burkholderiales</taxon>
        <taxon>Burkholderiaceae</taxon>
        <taxon>Burkholderia</taxon>
        <taxon>Burkholderia cepacia complex</taxon>
    </lineage>
</organism>
<dbReference type="AlphaFoldDB" id="A0AAP4R9E4"/>
<protein>
    <submittedName>
        <fullName evidence="1">Uncharacterized protein</fullName>
    </submittedName>
</protein>
<evidence type="ECO:0000313" key="2">
    <source>
        <dbReference type="Proteomes" id="UP001172109"/>
    </source>
</evidence>
<dbReference type="RefSeq" id="WP_137962507.1">
    <property type="nucleotide sequence ID" value="NZ_JAUJQS010000043.1"/>
</dbReference>
<reference evidence="1" key="1">
    <citation type="submission" date="2023-07" db="EMBL/GenBank/DDBJ databases">
        <title>A collection of bacterial strains from the Burkholderia cepacia Research Laboratory and Repository.</title>
        <authorList>
            <person name="Lipuma J."/>
            <person name="Spilker T."/>
            <person name="Caverly L."/>
        </authorList>
    </citation>
    <scope>NUCLEOTIDE SEQUENCE</scope>
    <source>
        <strain evidence="1">AU44979</strain>
    </source>
</reference>
<name>A0AAP4R9E4_9BURK</name>
<comment type="caution">
    <text evidence="1">The sequence shown here is derived from an EMBL/GenBank/DDBJ whole genome shotgun (WGS) entry which is preliminary data.</text>
</comment>
<gene>
    <name evidence="1" type="ORF">QZM56_35990</name>
</gene>